<sequence length="114" mass="12383">MLGSDSYEMKIFGFMLGSRMNDIADVMRGKVDIGWLEKLCWVREEPGQNPVFHAPPGGTERGASPQAVGSKSVVVATVCRRRLAAALCPPGGDGAVWLLFGRWRLAARVWPPGD</sequence>
<evidence type="ECO:0000313" key="2">
    <source>
        <dbReference type="Proteomes" id="UP000501690"/>
    </source>
</evidence>
<reference evidence="1 2" key="1">
    <citation type="submission" date="2019-04" db="EMBL/GenBank/DDBJ databases">
        <title>An improved genome assembly and genetic linkage map for asparagus bean, Vigna unguiculata ssp. sesquipedialis.</title>
        <authorList>
            <person name="Xia Q."/>
            <person name="Zhang R."/>
            <person name="Dong Y."/>
        </authorList>
    </citation>
    <scope>NUCLEOTIDE SEQUENCE [LARGE SCALE GENOMIC DNA]</scope>
    <source>
        <tissue evidence="1">Leaf</tissue>
    </source>
</reference>
<name>A0A4D6LFF2_VIGUN</name>
<evidence type="ECO:0000313" key="1">
    <source>
        <dbReference type="EMBL" id="QCD87230.1"/>
    </source>
</evidence>
<proteinExistence type="predicted"/>
<accession>A0A4D6LFF2</accession>
<organism evidence="1 2">
    <name type="scientific">Vigna unguiculata</name>
    <name type="common">Cowpea</name>
    <dbReference type="NCBI Taxonomy" id="3917"/>
    <lineage>
        <taxon>Eukaryota</taxon>
        <taxon>Viridiplantae</taxon>
        <taxon>Streptophyta</taxon>
        <taxon>Embryophyta</taxon>
        <taxon>Tracheophyta</taxon>
        <taxon>Spermatophyta</taxon>
        <taxon>Magnoliopsida</taxon>
        <taxon>eudicotyledons</taxon>
        <taxon>Gunneridae</taxon>
        <taxon>Pentapetalae</taxon>
        <taxon>rosids</taxon>
        <taxon>fabids</taxon>
        <taxon>Fabales</taxon>
        <taxon>Fabaceae</taxon>
        <taxon>Papilionoideae</taxon>
        <taxon>50 kb inversion clade</taxon>
        <taxon>NPAAA clade</taxon>
        <taxon>indigoferoid/millettioid clade</taxon>
        <taxon>Phaseoleae</taxon>
        <taxon>Vigna</taxon>
    </lineage>
</organism>
<dbReference type="EMBL" id="CP039347">
    <property type="protein sequence ID" value="QCD87230.1"/>
    <property type="molecule type" value="Genomic_DNA"/>
</dbReference>
<dbReference type="AlphaFoldDB" id="A0A4D6LFF2"/>
<protein>
    <submittedName>
        <fullName evidence="1">Uncharacterized protein</fullName>
    </submittedName>
</protein>
<keyword evidence="2" id="KW-1185">Reference proteome</keyword>
<gene>
    <name evidence="1" type="ORF">DEO72_LG3g1764</name>
</gene>
<dbReference type="Proteomes" id="UP000501690">
    <property type="component" value="Linkage Group LG3"/>
</dbReference>